<dbReference type="PANTHER" id="PTHR22789">
    <property type="entry name" value="FUCULOSE PHOSPHATE ALDOLASE"/>
    <property type="match status" value="1"/>
</dbReference>
<keyword evidence="6" id="KW-0862">Zinc</keyword>
<evidence type="ECO:0000313" key="16">
    <source>
        <dbReference type="Proteomes" id="UP001174888"/>
    </source>
</evidence>
<evidence type="ECO:0000256" key="6">
    <source>
        <dbReference type="ARBA" id="ARBA00022833"/>
    </source>
</evidence>
<dbReference type="GO" id="GO:0008742">
    <property type="term" value="F:L-ribulose-phosphate 4-epimerase activity"/>
    <property type="evidence" value="ECO:0007669"/>
    <property type="project" value="UniProtKB-EC"/>
</dbReference>
<evidence type="ECO:0000256" key="3">
    <source>
        <dbReference type="ARBA" id="ARBA00010037"/>
    </source>
</evidence>
<name>A0AAW7N8B4_9LACO</name>
<evidence type="ECO:0000259" key="14">
    <source>
        <dbReference type="SMART" id="SM01007"/>
    </source>
</evidence>
<comment type="function">
    <text evidence="11">Involved in the degradation of L-arabinose. Catalyzes the interconversion of L-ribulose 5-phosphate (LRu5P) and D-xylulose 5-phosphate (D-Xu5P) via a retroaldol/aldol mechanism (carbon-carbon bond cleavage analogous to a class II aldolase reaction).</text>
</comment>
<dbReference type="Gene3D" id="3.40.225.10">
    <property type="entry name" value="Class II aldolase/adducin N-terminal domain"/>
    <property type="match status" value="1"/>
</dbReference>
<evidence type="ECO:0000256" key="5">
    <source>
        <dbReference type="ARBA" id="ARBA00022723"/>
    </source>
</evidence>
<dbReference type="SUPFAM" id="SSF53639">
    <property type="entry name" value="AraD/HMP-PK domain-like"/>
    <property type="match status" value="1"/>
</dbReference>
<feature type="domain" description="Class II aldolase/adducin N-terminal" evidence="14">
    <location>
        <begin position="7"/>
        <end position="197"/>
    </location>
</feature>
<evidence type="ECO:0000256" key="10">
    <source>
        <dbReference type="ARBA" id="ARBA00032206"/>
    </source>
</evidence>
<organism evidence="15 16">
    <name type="scientific">Ligilactobacillus salivarius</name>
    <dbReference type="NCBI Taxonomy" id="1624"/>
    <lineage>
        <taxon>Bacteria</taxon>
        <taxon>Bacillati</taxon>
        <taxon>Bacillota</taxon>
        <taxon>Bacilli</taxon>
        <taxon>Lactobacillales</taxon>
        <taxon>Lactobacillaceae</taxon>
        <taxon>Ligilactobacillus</taxon>
    </lineage>
</organism>
<evidence type="ECO:0000256" key="13">
    <source>
        <dbReference type="ARBA" id="ARBA00074961"/>
    </source>
</evidence>
<dbReference type="GO" id="GO:0016832">
    <property type="term" value="F:aldehyde-lyase activity"/>
    <property type="evidence" value="ECO:0007669"/>
    <property type="project" value="TreeGrafter"/>
</dbReference>
<dbReference type="InterPro" id="IPR001303">
    <property type="entry name" value="Aldolase_II/adducin_N"/>
</dbReference>
<comment type="catalytic activity">
    <reaction evidence="1">
        <text>L-ribulose 5-phosphate = D-xylulose 5-phosphate</text>
        <dbReference type="Rhea" id="RHEA:22368"/>
        <dbReference type="ChEBI" id="CHEBI:57737"/>
        <dbReference type="ChEBI" id="CHEBI:58226"/>
        <dbReference type="EC" id="5.1.3.4"/>
    </reaction>
</comment>
<dbReference type="GO" id="GO:0046872">
    <property type="term" value="F:metal ion binding"/>
    <property type="evidence" value="ECO:0007669"/>
    <property type="project" value="UniProtKB-KW"/>
</dbReference>
<proteinExistence type="inferred from homology"/>
<comment type="caution">
    <text evidence="15">The sequence shown here is derived from an EMBL/GenBank/DDBJ whole genome shotgun (WGS) entry which is preliminary data.</text>
</comment>
<dbReference type="InterPro" id="IPR036409">
    <property type="entry name" value="Aldolase_II/adducin_N_sf"/>
</dbReference>
<dbReference type="NCBIfam" id="NF006047">
    <property type="entry name" value="PRK08193.1"/>
    <property type="match status" value="1"/>
</dbReference>
<dbReference type="PANTHER" id="PTHR22789:SF8">
    <property type="entry name" value="L-RIBULOSE-5-PHOSPHATE 4-EPIMERASE SGBE"/>
    <property type="match status" value="1"/>
</dbReference>
<dbReference type="SMART" id="SM01007">
    <property type="entry name" value="Aldolase_II"/>
    <property type="match status" value="1"/>
</dbReference>
<keyword evidence="8" id="KW-0413">Isomerase</keyword>
<dbReference type="InterPro" id="IPR050197">
    <property type="entry name" value="Aldolase_class_II_sugar_metab"/>
</dbReference>
<evidence type="ECO:0000256" key="2">
    <source>
        <dbReference type="ARBA" id="ARBA00001947"/>
    </source>
</evidence>
<keyword evidence="5" id="KW-0479">Metal-binding</keyword>
<evidence type="ECO:0000256" key="4">
    <source>
        <dbReference type="ARBA" id="ARBA00013186"/>
    </source>
</evidence>
<accession>A0AAW7N8B4</accession>
<comment type="cofactor">
    <cofactor evidence="2">
        <name>Zn(2+)</name>
        <dbReference type="ChEBI" id="CHEBI:29105"/>
    </cofactor>
</comment>
<evidence type="ECO:0000256" key="7">
    <source>
        <dbReference type="ARBA" id="ARBA00022935"/>
    </source>
</evidence>
<keyword evidence="7" id="KW-0054">Arabinose catabolism</keyword>
<gene>
    <name evidence="15" type="ORF">QYC35_09070</name>
</gene>
<dbReference type="AlphaFoldDB" id="A0AAW7N8B4"/>
<evidence type="ECO:0000256" key="1">
    <source>
        <dbReference type="ARBA" id="ARBA00001726"/>
    </source>
</evidence>
<dbReference type="EC" id="5.1.3.4" evidence="4"/>
<dbReference type="GO" id="GO:0005829">
    <property type="term" value="C:cytosol"/>
    <property type="evidence" value="ECO:0007669"/>
    <property type="project" value="TreeGrafter"/>
</dbReference>
<protein>
    <recommendedName>
        <fullName evidence="13">L-ribulose-5-phosphate 4-epimerase</fullName>
        <ecNumber evidence="4">5.1.3.4</ecNumber>
    </recommendedName>
    <alternativeName>
        <fullName evidence="10">Phosphoribulose isomerase</fullName>
    </alternativeName>
</protein>
<keyword evidence="9" id="KW-0119">Carbohydrate metabolism</keyword>
<comment type="pathway">
    <text evidence="12">Carbohydrate degradation; L-arabinose degradation via L-ribulose; D-xylulose 5-phosphate from L-arabinose (bacterial route): step 3/3.</text>
</comment>
<evidence type="ECO:0000256" key="11">
    <source>
        <dbReference type="ARBA" id="ARBA00053542"/>
    </source>
</evidence>
<evidence type="ECO:0000256" key="9">
    <source>
        <dbReference type="ARBA" id="ARBA00023277"/>
    </source>
</evidence>
<comment type="similarity">
    <text evidence="3">Belongs to the aldolase class II family. AraD/FucA subfamily.</text>
</comment>
<evidence type="ECO:0000256" key="12">
    <source>
        <dbReference type="ARBA" id="ARBA00060520"/>
    </source>
</evidence>
<dbReference type="EMBL" id="JAUIQT010000002">
    <property type="protein sequence ID" value="MDN4834332.1"/>
    <property type="molecule type" value="Genomic_DNA"/>
</dbReference>
<dbReference type="NCBIfam" id="NF009003">
    <property type="entry name" value="PRK12348.1"/>
    <property type="match status" value="1"/>
</dbReference>
<dbReference type="RefSeq" id="WP_081537501.1">
    <property type="nucleotide sequence ID" value="NZ_CP024065.1"/>
</dbReference>
<dbReference type="Proteomes" id="UP001174888">
    <property type="component" value="Unassembled WGS sequence"/>
</dbReference>
<dbReference type="GO" id="GO:0019568">
    <property type="term" value="P:arabinose catabolic process"/>
    <property type="evidence" value="ECO:0007669"/>
    <property type="project" value="UniProtKB-KW"/>
</dbReference>
<dbReference type="Pfam" id="PF00596">
    <property type="entry name" value="Aldolase_II"/>
    <property type="match status" value="1"/>
</dbReference>
<reference evidence="15" key="1">
    <citation type="submission" date="2023-07" db="EMBL/GenBank/DDBJ databases">
        <title>Complete genome sequence of Ligilactobacillus salivarius SRCM217594 isolated from Gallus gallus domesticus feces.</title>
        <authorList>
            <person name="Yang H.-G."/>
            <person name="Ryu M.-S."/>
            <person name="Ha G.-S."/>
            <person name="Yang H.-J."/>
            <person name="Jeong D.-Y."/>
        </authorList>
    </citation>
    <scope>NUCLEOTIDE SEQUENCE</scope>
    <source>
        <strain evidence="15">SRCM217594</strain>
    </source>
</reference>
<evidence type="ECO:0000313" key="15">
    <source>
        <dbReference type="EMBL" id="MDN4834332.1"/>
    </source>
</evidence>
<sequence>MLEELKKEVLEANLELPKRNLVKYTWGNVSGIDREKGLFVIKPSGVDYEKLTYQDMVVVDLEGNVVEGDLNPSSDTPTHKVLYNKFKKINGIVHTHSPWATIWAEAGQNVTAMGTTHADTFYGEVPCARYLDKDEVERAYEEETGKLIVDVFEKQNIDPMAIPGILLHGHASFTWGKSPKDAVMNNVVLDEICKMNLFAKIINPNASDLPQYILDKHYLRKHGANAYYGQKN</sequence>
<dbReference type="FunFam" id="3.40.225.10:FF:000001">
    <property type="entry name" value="L-ribulose-5-phosphate 4-epimerase UlaF"/>
    <property type="match status" value="1"/>
</dbReference>
<evidence type="ECO:0000256" key="8">
    <source>
        <dbReference type="ARBA" id="ARBA00023235"/>
    </source>
</evidence>